<sequence length="121" mass="14005">MFSITELIGRNSQAIERIIGRAQSSELVTNREISGWTKSYYQQKSILIFYIDNVADWIIVHKIDNNTIEEFIAFLNLRIAQTNLQHFGIVKYYNICGLREVAIFGDNIGRIQMISIKAFTE</sequence>
<evidence type="ECO:0000313" key="2">
    <source>
        <dbReference type="Proteomes" id="UP001168528"/>
    </source>
</evidence>
<keyword evidence="2" id="KW-1185">Reference proteome</keyword>
<dbReference type="RefSeq" id="WP_302040670.1">
    <property type="nucleotide sequence ID" value="NZ_JAUKPO010000023.1"/>
</dbReference>
<protein>
    <submittedName>
        <fullName evidence="1">Uncharacterized protein</fullName>
    </submittedName>
</protein>
<evidence type="ECO:0000313" key="1">
    <source>
        <dbReference type="EMBL" id="MDO1449867.1"/>
    </source>
</evidence>
<proteinExistence type="predicted"/>
<organism evidence="1 2">
    <name type="scientific">Rhodocytophaga aerolata</name>
    <dbReference type="NCBI Taxonomy" id="455078"/>
    <lineage>
        <taxon>Bacteria</taxon>
        <taxon>Pseudomonadati</taxon>
        <taxon>Bacteroidota</taxon>
        <taxon>Cytophagia</taxon>
        <taxon>Cytophagales</taxon>
        <taxon>Rhodocytophagaceae</taxon>
        <taxon>Rhodocytophaga</taxon>
    </lineage>
</organism>
<reference evidence="1" key="1">
    <citation type="submission" date="2023-07" db="EMBL/GenBank/DDBJ databases">
        <title>The genome sequence of Rhodocytophaga aerolata KACC 12507.</title>
        <authorList>
            <person name="Zhang X."/>
        </authorList>
    </citation>
    <scope>NUCLEOTIDE SEQUENCE</scope>
    <source>
        <strain evidence="1">KACC 12507</strain>
    </source>
</reference>
<comment type="caution">
    <text evidence="1">The sequence shown here is derived from an EMBL/GenBank/DDBJ whole genome shotgun (WGS) entry which is preliminary data.</text>
</comment>
<name>A0ABT8RCN4_9BACT</name>
<accession>A0ABT8RCN4</accession>
<dbReference type="Proteomes" id="UP001168528">
    <property type="component" value="Unassembled WGS sequence"/>
</dbReference>
<gene>
    <name evidence="1" type="ORF">Q0590_26545</name>
</gene>
<dbReference type="EMBL" id="JAUKPO010000023">
    <property type="protein sequence ID" value="MDO1449867.1"/>
    <property type="molecule type" value="Genomic_DNA"/>
</dbReference>